<sequence>MADAKALLEAFWSVGRAMALAQGGVGGAEEVFEPRVGSASSVSGSCADPFTPLLDHWWTPHAAAAAPPPPAAAAAGARLPPRPPPPAAAAR</sequence>
<evidence type="ECO:0000313" key="3">
    <source>
        <dbReference type="Proteomes" id="UP000247498"/>
    </source>
</evidence>
<dbReference type="AlphaFoldDB" id="A0A2V0NZD0"/>
<gene>
    <name evidence="2" type="ORF">Rsub_03805</name>
</gene>
<feature type="region of interest" description="Disordered" evidence="1">
    <location>
        <begin position="61"/>
        <end position="91"/>
    </location>
</feature>
<dbReference type="EMBL" id="BDRX01000021">
    <property type="protein sequence ID" value="GBF90950.1"/>
    <property type="molecule type" value="Genomic_DNA"/>
</dbReference>
<comment type="caution">
    <text evidence="2">The sequence shown here is derived from an EMBL/GenBank/DDBJ whole genome shotgun (WGS) entry which is preliminary data.</text>
</comment>
<protein>
    <submittedName>
        <fullName evidence="2">Uncharacterized protein</fullName>
    </submittedName>
</protein>
<feature type="compositionally biased region" description="Pro residues" evidence="1">
    <location>
        <begin position="80"/>
        <end position="91"/>
    </location>
</feature>
<reference evidence="2 3" key="1">
    <citation type="journal article" date="2018" name="Sci. Rep.">
        <title>Raphidocelis subcapitata (=Pseudokirchneriella subcapitata) provides an insight into genome evolution and environmental adaptations in the Sphaeropleales.</title>
        <authorList>
            <person name="Suzuki S."/>
            <person name="Yamaguchi H."/>
            <person name="Nakajima N."/>
            <person name="Kawachi M."/>
        </authorList>
    </citation>
    <scope>NUCLEOTIDE SEQUENCE [LARGE SCALE GENOMIC DNA]</scope>
    <source>
        <strain evidence="2 3">NIES-35</strain>
    </source>
</reference>
<proteinExistence type="predicted"/>
<organism evidence="2 3">
    <name type="scientific">Raphidocelis subcapitata</name>
    <dbReference type="NCBI Taxonomy" id="307507"/>
    <lineage>
        <taxon>Eukaryota</taxon>
        <taxon>Viridiplantae</taxon>
        <taxon>Chlorophyta</taxon>
        <taxon>core chlorophytes</taxon>
        <taxon>Chlorophyceae</taxon>
        <taxon>CS clade</taxon>
        <taxon>Sphaeropleales</taxon>
        <taxon>Selenastraceae</taxon>
        <taxon>Raphidocelis</taxon>
    </lineage>
</organism>
<evidence type="ECO:0000313" key="2">
    <source>
        <dbReference type="EMBL" id="GBF90950.1"/>
    </source>
</evidence>
<keyword evidence="3" id="KW-1185">Reference proteome</keyword>
<dbReference type="InParanoid" id="A0A2V0NZD0"/>
<accession>A0A2V0NZD0</accession>
<name>A0A2V0NZD0_9CHLO</name>
<dbReference type="Proteomes" id="UP000247498">
    <property type="component" value="Unassembled WGS sequence"/>
</dbReference>
<evidence type="ECO:0000256" key="1">
    <source>
        <dbReference type="SAM" id="MobiDB-lite"/>
    </source>
</evidence>